<dbReference type="Proteomes" id="UP001179280">
    <property type="component" value="Unassembled WGS sequence"/>
</dbReference>
<keyword evidence="1" id="KW-1133">Transmembrane helix</keyword>
<dbReference type="RefSeq" id="WP_204467885.1">
    <property type="nucleotide sequence ID" value="NZ_JAFBCV010000013.1"/>
</dbReference>
<keyword evidence="3" id="KW-1185">Reference proteome</keyword>
<sequence length="87" mass="10346">MEALASLLVISLMGSVILPLFLWVYEHKQALQQEYQDLMTLEEKRYSFYLVENDHGWKHTENNHVMEYCLKSEVGQNEENCVYAFKK</sequence>
<feature type="transmembrane region" description="Helical" evidence="1">
    <location>
        <begin position="6"/>
        <end position="25"/>
    </location>
</feature>
<evidence type="ECO:0000256" key="1">
    <source>
        <dbReference type="SAM" id="Phobius"/>
    </source>
</evidence>
<evidence type="ECO:0000313" key="3">
    <source>
        <dbReference type="Proteomes" id="UP001179280"/>
    </source>
</evidence>
<dbReference type="EMBL" id="JAFBCV010000013">
    <property type="protein sequence ID" value="MBM7840338.1"/>
    <property type="molecule type" value="Genomic_DNA"/>
</dbReference>
<protein>
    <submittedName>
        <fullName evidence="2">Nitrogen fixation-related uncharacterized protein</fullName>
    </submittedName>
</protein>
<comment type="caution">
    <text evidence="2">The sequence shown here is derived from an EMBL/GenBank/DDBJ whole genome shotgun (WGS) entry which is preliminary data.</text>
</comment>
<organism evidence="2 3">
    <name type="scientific">Shouchella xiaoxiensis</name>
    <dbReference type="NCBI Taxonomy" id="766895"/>
    <lineage>
        <taxon>Bacteria</taxon>
        <taxon>Bacillati</taxon>
        <taxon>Bacillota</taxon>
        <taxon>Bacilli</taxon>
        <taxon>Bacillales</taxon>
        <taxon>Bacillaceae</taxon>
        <taxon>Shouchella</taxon>
    </lineage>
</organism>
<proteinExistence type="predicted"/>
<gene>
    <name evidence="2" type="ORF">JOC54_003619</name>
</gene>
<reference evidence="2" key="1">
    <citation type="submission" date="2021-01" db="EMBL/GenBank/DDBJ databases">
        <title>Genomic Encyclopedia of Type Strains, Phase IV (KMG-IV): sequencing the most valuable type-strain genomes for metagenomic binning, comparative biology and taxonomic classification.</title>
        <authorList>
            <person name="Goeker M."/>
        </authorList>
    </citation>
    <scope>NUCLEOTIDE SEQUENCE</scope>
    <source>
        <strain evidence="2">DSM 21943</strain>
    </source>
</reference>
<evidence type="ECO:0000313" key="2">
    <source>
        <dbReference type="EMBL" id="MBM7840338.1"/>
    </source>
</evidence>
<keyword evidence="1" id="KW-0472">Membrane</keyword>
<keyword evidence="1" id="KW-0812">Transmembrane</keyword>
<accession>A0ABS2SXT1</accession>
<name>A0ABS2SXT1_9BACI</name>